<dbReference type="RefSeq" id="WP_272744091.1">
    <property type="nucleotide sequence ID" value="NZ_JAQQKV010000001.1"/>
</dbReference>
<name>A0ABT5HHU7_9CAUL</name>
<feature type="transmembrane region" description="Helical" evidence="1">
    <location>
        <begin position="50"/>
        <end position="69"/>
    </location>
</feature>
<accession>A0ABT5HHU7</accession>
<reference evidence="2 3" key="1">
    <citation type="submission" date="2023-01" db="EMBL/GenBank/DDBJ databases">
        <title>Novel species of the genus Asticcacaulis isolated from rivers.</title>
        <authorList>
            <person name="Lu H."/>
        </authorList>
    </citation>
    <scope>NUCLEOTIDE SEQUENCE [LARGE SCALE GENOMIC DNA]</scope>
    <source>
        <strain evidence="2 3">LKC15W</strain>
    </source>
</reference>
<gene>
    <name evidence="2" type="ORF">PQU98_06490</name>
</gene>
<protein>
    <submittedName>
        <fullName evidence="2">Uncharacterized protein</fullName>
    </submittedName>
</protein>
<dbReference type="Proteomes" id="UP001218579">
    <property type="component" value="Unassembled WGS sequence"/>
</dbReference>
<proteinExistence type="predicted"/>
<sequence>MSLMSPFHNEASTERRDHSWLGWVFLVSWVVVIALTVMVHKTATDFTHAYALPVIAGSLWMSVYLLFLTPDLKAE</sequence>
<evidence type="ECO:0000313" key="2">
    <source>
        <dbReference type="EMBL" id="MDC7675768.1"/>
    </source>
</evidence>
<keyword evidence="1" id="KW-1133">Transmembrane helix</keyword>
<comment type="caution">
    <text evidence="2">The sequence shown here is derived from an EMBL/GenBank/DDBJ whole genome shotgun (WGS) entry which is preliminary data.</text>
</comment>
<dbReference type="EMBL" id="JAQQKV010000001">
    <property type="protein sequence ID" value="MDC7675768.1"/>
    <property type="molecule type" value="Genomic_DNA"/>
</dbReference>
<keyword evidence="1" id="KW-0812">Transmembrane</keyword>
<feature type="transmembrane region" description="Helical" evidence="1">
    <location>
        <begin position="20"/>
        <end position="38"/>
    </location>
</feature>
<evidence type="ECO:0000313" key="3">
    <source>
        <dbReference type="Proteomes" id="UP001218579"/>
    </source>
</evidence>
<keyword evidence="3" id="KW-1185">Reference proteome</keyword>
<evidence type="ECO:0000256" key="1">
    <source>
        <dbReference type="SAM" id="Phobius"/>
    </source>
</evidence>
<organism evidence="2 3">
    <name type="scientific">Asticcacaulis machinosus</name>
    <dbReference type="NCBI Taxonomy" id="2984211"/>
    <lineage>
        <taxon>Bacteria</taxon>
        <taxon>Pseudomonadati</taxon>
        <taxon>Pseudomonadota</taxon>
        <taxon>Alphaproteobacteria</taxon>
        <taxon>Caulobacterales</taxon>
        <taxon>Caulobacteraceae</taxon>
        <taxon>Asticcacaulis</taxon>
    </lineage>
</organism>
<keyword evidence="1" id="KW-0472">Membrane</keyword>